<dbReference type="Pfam" id="PF25597">
    <property type="entry name" value="SH3_retrovirus"/>
    <property type="match status" value="1"/>
</dbReference>
<dbReference type="Proteomes" id="UP001157006">
    <property type="component" value="Chromosome 1L"/>
</dbReference>
<accession>A0AAV0YLY5</accession>
<name>A0AAV0YLY5_VICFA</name>
<keyword evidence="3" id="KW-1185">Reference proteome</keyword>
<dbReference type="EMBL" id="OX451736">
    <property type="protein sequence ID" value="CAI8585507.1"/>
    <property type="molecule type" value="Genomic_DNA"/>
</dbReference>
<protein>
    <recommendedName>
        <fullName evidence="1">Retroviral polymerase SH3-like domain-containing protein</fullName>
    </recommendedName>
</protein>
<proteinExistence type="predicted"/>
<feature type="domain" description="Retroviral polymerase SH3-like" evidence="1">
    <location>
        <begin position="3"/>
        <end position="54"/>
    </location>
</feature>
<gene>
    <name evidence="2" type="ORF">VFH_I209600</name>
</gene>
<evidence type="ECO:0000313" key="3">
    <source>
        <dbReference type="Proteomes" id="UP001157006"/>
    </source>
</evidence>
<organism evidence="2 3">
    <name type="scientific">Vicia faba</name>
    <name type="common">Broad bean</name>
    <name type="synonym">Faba vulgaris</name>
    <dbReference type="NCBI Taxonomy" id="3906"/>
    <lineage>
        <taxon>Eukaryota</taxon>
        <taxon>Viridiplantae</taxon>
        <taxon>Streptophyta</taxon>
        <taxon>Embryophyta</taxon>
        <taxon>Tracheophyta</taxon>
        <taxon>Spermatophyta</taxon>
        <taxon>Magnoliopsida</taxon>
        <taxon>eudicotyledons</taxon>
        <taxon>Gunneridae</taxon>
        <taxon>Pentapetalae</taxon>
        <taxon>rosids</taxon>
        <taxon>fabids</taxon>
        <taxon>Fabales</taxon>
        <taxon>Fabaceae</taxon>
        <taxon>Papilionoideae</taxon>
        <taxon>50 kb inversion clade</taxon>
        <taxon>NPAAA clade</taxon>
        <taxon>Hologalegina</taxon>
        <taxon>IRL clade</taxon>
        <taxon>Fabeae</taxon>
        <taxon>Vicia</taxon>
    </lineage>
</organism>
<evidence type="ECO:0000313" key="2">
    <source>
        <dbReference type="EMBL" id="CAI8585507.1"/>
    </source>
</evidence>
<dbReference type="AlphaFoldDB" id="A0AAV0YLY5"/>
<evidence type="ECO:0000259" key="1">
    <source>
        <dbReference type="Pfam" id="PF25597"/>
    </source>
</evidence>
<reference evidence="2 3" key="1">
    <citation type="submission" date="2023-01" db="EMBL/GenBank/DDBJ databases">
        <authorList>
            <person name="Kreplak J."/>
        </authorList>
    </citation>
    <scope>NUCLEOTIDE SEQUENCE [LARGE SCALE GENOMIC DNA]</scope>
</reference>
<sequence>MQGRQKLDPRASKCIFLGYKQDIKGFIVINIATHEISINRNVSFYEHVFPFASASNIKSPKQSKILDYNLLFLDTPDEHLHQSTPSKPTYINLHHPNPTLPHHIHL</sequence>
<dbReference type="InterPro" id="IPR057670">
    <property type="entry name" value="SH3_retrovirus"/>
</dbReference>